<organism evidence="1 2">
    <name type="scientific">Musa troglodytarum</name>
    <name type="common">fe'i banana</name>
    <dbReference type="NCBI Taxonomy" id="320322"/>
    <lineage>
        <taxon>Eukaryota</taxon>
        <taxon>Viridiplantae</taxon>
        <taxon>Streptophyta</taxon>
        <taxon>Embryophyta</taxon>
        <taxon>Tracheophyta</taxon>
        <taxon>Spermatophyta</taxon>
        <taxon>Magnoliopsida</taxon>
        <taxon>Liliopsida</taxon>
        <taxon>Zingiberales</taxon>
        <taxon>Musaceae</taxon>
        <taxon>Musa</taxon>
    </lineage>
</organism>
<keyword evidence="2" id="KW-1185">Reference proteome</keyword>
<gene>
    <name evidence="1" type="ORF">MUK42_28131</name>
</gene>
<accession>A0A9E7JP06</accession>
<proteinExistence type="predicted"/>
<evidence type="ECO:0000313" key="1">
    <source>
        <dbReference type="EMBL" id="URD87554.1"/>
    </source>
</evidence>
<protein>
    <submittedName>
        <fullName evidence="1">Uncharacterized protein</fullName>
    </submittedName>
</protein>
<dbReference type="EMBL" id="CP097504">
    <property type="protein sequence ID" value="URD87554.1"/>
    <property type="molecule type" value="Genomic_DNA"/>
</dbReference>
<dbReference type="AlphaFoldDB" id="A0A9E7JP06"/>
<evidence type="ECO:0000313" key="2">
    <source>
        <dbReference type="Proteomes" id="UP001055439"/>
    </source>
</evidence>
<dbReference type="Proteomes" id="UP001055439">
    <property type="component" value="Chromosome 2"/>
</dbReference>
<reference evidence="1" key="1">
    <citation type="submission" date="2022-05" db="EMBL/GenBank/DDBJ databases">
        <title>The Musa troglodytarum L. genome provides insights into the mechanism of non-climacteric behaviour and enrichment of carotenoids.</title>
        <authorList>
            <person name="Wang J."/>
        </authorList>
    </citation>
    <scope>NUCLEOTIDE SEQUENCE</scope>
    <source>
        <tissue evidence="1">Leaf</tissue>
    </source>
</reference>
<sequence>MSFRERSFDSENLCSVNNKMCKLIPQKSTSVLPDQQKQLLR</sequence>
<name>A0A9E7JP06_9LILI</name>